<dbReference type="WBParaSite" id="NBR_0000738301-mRNA-1">
    <property type="protein sequence ID" value="NBR_0000738301-mRNA-1"/>
    <property type="gene ID" value="NBR_0000738301"/>
</dbReference>
<evidence type="ECO:0000313" key="2">
    <source>
        <dbReference type="Proteomes" id="UP000271162"/>
    </source>
</evidence>
<evidence type="ECO:0000313" key="3">
    <source>
        <dbReference type="WBParaSite" id="NBR_0000738301-mRNA-1"/>
    </source>
</evidence>
<keyword evidence="2" id="KW-1185">Reference proteome</keyword>
<gene>
    <name evidence="1" type="ORF">NBR_LOCUS7384</name>
</gene>
<sequence length="103" mass="11778">MLLVGRVGECEELMEEEVKELETLRIELFGNNIRYEGGDDDVLIMGEDINAQRLSDAIAEMQLQLKDLWKIKKVGVFLQRTFGQGPLIMSFGRALKQIFYANP</sequence>
<dbReference type="AlphaFoldDB" id="A0A0N4XWT5"/>
<evidence type="ECO:0000313" key="1">
    <source>
        <dbReference type="EMBL" id="VDL70973.1"/>
    </source>
</evidence>
<protein>
    <submittedName>
        <fullName evidence="3">Reverse transcriptase domain-containing protein</fullName>
    </submittedName>
</protein>
<accession>A0A0N4XWT5</accession>
<reference evidence="1 2" key="2">
    <citation type="submission" date="2018-11" db="EMBL/GenBank/DDBJ databases">
        <authorList>
            <consortium name="Pathogen Informatics"/>
        </authorList>
    </citation>
    <scope>NUCLEOTIDE SEQUENCE [LARGE SCALE GENOMIC DNA]</scope>
</reference>
<reference evidence="3" key="1">
    <citation type="submission" date="2017-02" db="UniProtKB">
        <authorList>
            <consortium name="WormBaseParasite"/>
        </authorList>
    </citation>
    <scope>IDENTIFICATION</scope>
</reference>
<organism evidence="3">
    <name type="scientific">Nippostrongylus brasiliensis</name>
    <name type="common">Rat hookworm</name>
    <dbReference type="NCBI Taxonomy" id="27835"/>
    <lineage>
        <taxon>Eukaryota</taxon>
        <taxon>Metazoa</taxon>
        <taxon>Ecdysozoa</taxon>
        <taxon>Nematoda</taxon>
        <taxon>Chromadorea</taxon>
        <taxon>Rhabditida</taxon>
        <taxon>Rhabditina</taxon>
        <taxon>Rhabditomorpha</taxon>
        <taxon>Strongyloidea</taxon>
        <taxon>Heligmosomidae</taxon>
        <taxon>Nippostrongylus</taxon>
    </lineage>
</organism>
<name>A0A0N4XWT5_NIPBR</name>
<proteinExistence type="predicted"/>
<dbReference type="Proteomes" id="UP000271162">
    <property type="component" value="Unassembled WGS sequence"/>
</dbReference>
<dbReference type="EMBL" id="UYSL01019885">
    <property type="protein sequence ID" value="VDL70973.1"/>
    <property type="molecule type" value="Genomic_DNA"/>
</dbReference>